<evidence type="ECO:0000256" key="13">
    <source>
        <dbReference type="ARBA" id="ARBA00025198"/>
    </source>
</evidence>
<keyword evidence="4 14" id="KW-1003">Cell membrane</keyword>
<evidence type="ECO:0000259" key="15">
    <source>
        <dbReference type="Pfam" id="PF00137"/>
    </source>
</evidence>
<dbReference type="AlphaFoldDB" id="A0A090CYB4"/>
<keyword evidence="11 14" id="KW-0472">Membrane</keyword>
<name>A0A090CYB4_9BACT</name>
<keyword evidence="7 14" id="KW-0375">Hydrogen ion transport</keyword>
<keyword evidence="9 14" id="KW-0406">Ion transport</keyword>
<dbReference type="InterPro" id="IPR005953">
    <property type="entry name" value="ATP_synth_csu_bac/chlpt"/>
</dbReference>
<accession>A0A090CYB4</accession>
<dbReference type="InterPro" id="IPR035921">
    <property type="entry name" value="F/V-ATP_Csub_sf"/>
</dbReference>
<keyword evidence="8 14" id="KW-1133">Transmembrane helix</keyword>
<reference evidence="16" key="1">
    <citation type="submission" date="2013-12" db="EMBL/GenBank/DDBJ databases">
        <authorList>
            <person name="Linke B."/>
        </authorList>
    </citation>
    <scope>NUCLEOTIDE SEQUENCE [LARGE SCALE GENOMIC DNA]</scope>
    <source>
        <strain evidence="16">CRIB-18</strain>
    </source>
</reference>
<dbReference type="InterPro" id="IPR038662">
    <property type="entry name" value="ATP_synth_F0_csu_sf"/>
</dbReference>
<dbReference type="STRING" id="1437425.CSEC_0649"/>
<sequence>MDTGTAFALAAPLAIGIAAFGSGIGLGLAVKGAMEAIGRQPEASGKILTTMIIGAALIEALTIYALIVFFITLGRTG</sequence>
<dbReference type="NCBIfam" id="TIGR01260">
    <property type="entry name" value="ATP_synt_c"/>
    <property type="match status" value="1"/>
</dbReference>
<dbReference type="Gene3D" id="1.20.20.10">
    <property type="entry name" value="F1F0 ATP synthase subunit C"/>
    <property type="match status" value="1"/>
</dbReference>
<evidence type="ECO:0000256" key="7">
    <source>
        <dbReference type="ARBA" id="ARBA00022781"/>
    </source>
</evidence>
<keyword evidence="3 14" id="KW-0813">Transport</keyword>
<dbReference type="Proteomes" id="UP000031552">
    <property type="component" value="Unassembled WGS sequence"/>
</dbReference>
<proteinExistence type="inferred from homology"/>
<evidence type="ECO:0000256" key="9">
    <source>
        <dbReference type="ARBA" id="ARBA00023065"/>
    </source>
</evidence>
<comment type="function">
    <text evidence="14">Key component of the F(0) channel; it plays a direct role in translocation across the membrane. A homomeric c-ring of between 10-14 subunits forms the central stalk rotor element with the F(1) delta and epsilon subunits.</text>
</comment>
<keyword evidence="5 14" id="KW-0138">CF(0)</keyword>
<feature type="transmembrane region" description="Helical" evidence="14">
    <location>
        <begin position="6"/>
        <end position="30"/>
    </location>
</feature>
<dbReference type="SUPFAM" id="SSF81333">
    <property type="entry name" value="F1F0 ATP synthase subunit C"/>
    <property type="match status" value="1"/>
</dbReference>
<comment type="caution">
    <text evidence="16">The sequence shown here is derived from an EMBL/GenBank/DDBJ whole genome shotgun (WGS) entry which is preliminary data.</text>
</comment>
<keyword evidence="12 14" id="KW-0066">ATP synthesis</keyword>
<organism evidence="16 17">
    <name type="scientific">Candidatus Criblamydia sequanensis CRIB-18</name>
    <dbReference type="NCBI Taxonomy" id="1437425"/>
    <lineage>
        <taxon>Bacteria</taxon>
        <taxon>Pseudomonadati</taxon>
        <taxon>Chlamydiota</taxon>
        <taxon>Chlamydiia</taxon>
        <taxon>Parachlamydiales</taxon>
        <taxon>Candidatus Criblamydiaceae</taxon>
        <taxon>Candidatus Criblamydia</taxon>
    </lineage>
</organism>
<dbReference type="GO" id="GO:0005886">
    <property type="term" value="C:plasma membrane"/>
    <property type="evidence" value="ECO:0007669"/>
    <property type="project" value="UniProtKB-SubCell"/>
</dbReference>
<evidence type="ECO:0000256" key="3">
    <source>
        <dbReference type="ARBA" id="ARBA00022448"/>
    </source>
</evidence>
<dbReference type="HAMAP" id="MF_01396">
    <property type="entry name" value="ATP_synth_c_bact"/>
    <property type="match status" value="1"/>
</dbReference>
<dbReference type="InterPro" id="IPR002379">
    <property type="entry name" value="ATPase_proteolipid_c-like_dom"/>
</dbReference>
<evidence type="ECO:0000256" key="14">
    <source>
        <dbReference type="HAMAP-Rule" id="MF_01396"/>
    </source>
</evidence>
<evidence type="ECO:0000256" key="4">
    <source>
        <dbReference type="ARBA" id="ARBA00022475"/>
    </source>
</evidence>
<evidence type="ECO:0000256" key="2">
    <source>
        <dbReference type="ARBA" id="ARBA00006704"/>
    </source>
</evidence>
<gene>
    <name evidence="14 16" type="primary">atpE</name>
    <name evidence="16" type="ORF">CSEC_0649</name>
</gene>
<keyword evidence="10 14" id="KW-0446">Lipid-binding</keyword>
<dbReference type="EMBL" id="CCEJ010000003">
    <property type="protein sequence ID" value="CDR33482.1"/>
    <property type="molecule type" value="Genomic_DNA"/>
</dbReference>
<evidence type="ECO:0000256" key="11">
    <source>
        <dbReference type="ARBA" id="ARBA00023136"/>
    </source>
</evidence>
<feature type="site" description="Reversibly protonated during proton transport" evidence="14">
    <location>
        <position position="59"/>
    </location>
</feature>
<evidence type="ECO:0000256" key="1">
    <source>
        <dbReference type="ARBA" id="ARBA00004651"/>
    </source>
</evidence>
<dbReference type="InterPro" id="IPR020537">
    <property type="entry name" value="ATP_synth_F0_csu_DDCD_BS"/>
</dbReference>
<evidence type="ECO:0000256" key="10">
    <source>
        <dbReference type="ARBA" id="ARBA00023121"/>
    </source>
</evidence>
<dbReference type="PROSITE" id="PS00605">
    <property type="entry name" value="ATPASE_C"/>
    <property type="match status" value="1"/>
</dbReference>
<reference evidence="16" key="2">
    <citation type="submission" date="2014-09" db="EMBL/GenBank/DDBJ databases">
        <title>Criblamydia sequanensis harbors a mega-plasmid encoding arsenite resistance.</title>
        <authorList>
            <person name="Bertelli C."/>
            <person name="Goesmann A."/>
            <person name="Greub G."/>
        </authorList>
    </citation>
    <scope>NUCLEOTIDE SEQUENCE [LARGE SCALE GENOMIC DNA]</scope>
    <source>
        <strain evidence="16">CRIB-18</strain>
    </source>
</reference>
<dbReference type="GO" id="GO:0033177">
    <property type="term" value="C:proton-transporting two-sector ATPase complex, proton-transporting domain"/>
    <property type="evidence" value="ECO:0007669"/>
    <property type="project" value="InterPro"/>
</dbReference>
<evidence type="ECO:0000313" key="17">
    <source>
        <dbReference type="Proteomes" id="UP000031552"/>
    </source>
</evidence>
<dbReference type="GO" id="GO:0016787">
    <property type="term" value="F:hydrolase activity"/>
    <property type="evidence" value="ECO:0007669"/>
    <property type="project" value="UniProtKB-KW"/>
</dbReference>
<comment type="subcellular location">
    <subcellularLocation>
        <location evidence="1 14">Cell membrane</location>
        <topology evidence="1 14">Multi-pass membrane protein</topology>
    </subcellularLocation>
</comment>
<comment type="function">
    <text evidence="13 14">F(1)F(0) ATP synthase produces ATP from ADP in the presence of a proton or sodium gradient. F-type ATPases consist of two structural domains, F(1) containing the extramembraneous catalytic core and F(0) containing the membrane proton channel, linked together by a central stalk and a peripheral stalk. During catalysis, ATP synthesis in the catalytic domain of F(1) is coupled via a rotary mechanism of the central stalk subunits to proton translocation.</text>
</comment>
<dbReference type="RefSeq" id="WP_041016965.1">
    <property type="nucleotide sequence ID" value="NZ_CCEJ010000003.1"/>
</dbReference>
<evidence type="ECO:0000256" key="5">
    <source>
        <dbReference type="ARBA" id="ARBA00022547"/>
    </source>
</evidence>
<dbReference type="eggNOG" id="COG0636">
    <property type="taxonomic scope" value="Bacteria"/>
</dbReference>
<dbReference type="FunFam" id="1.20.20.10:FF:000002">
    <property type="entry name" value="ATP synthase subunit c"/>
    <property type="match status" value="1"/>
</dbReference>
<dbReference type="Pfam" id="PF00137">
    <property type="entry name" value="ATP-synt_C"/>
    <property type="match status" value="1"/>
</dbReference>
<comment type="similarity">
    <text evidence="2 14">Belongs to the ATPase C chain family.</text>
</comment>
<dbReference type="GO" id="GO:0046933">
    <property type="term" value="F:proton-transporting ATP synthase activity, rotational mechanism"/>
    <property type="evidence" value="ECO:0007669"/>
    <property type="project" value="UniProtKB-UniRule"/>
</dbReference>
<keyword evidence="16" id="KW-0378">Hydrolase</keyword>
<dbReference type="GO" id="GO:0008289">
    <property type="term" value="F:lipid binding"/>
    <property type="evidence" value="ECO:0007669"/>
    <property type="project" value="UniProtKB-KW"/>
</dbReference>
<feature type="transmembrane region" description="Helical" evidence="14">
    <location>
        <begin position="51"/>
        <end position="73"/>
    </location>
</feature>
<dbReference type="GO" id="GO:0045259">
    <property type="term" value="C:proton-transporting ATP synthase complex"/>
    <property type="evidence" value="ECO:0007669"/>
    <property type="project" value="UniProtKB-KW"/>
</dbReference>
<evidence type="ECO:0000256" key="8">
    <source>
        <dbReference type="ARBA" id="ARBA00022989"/>
    </source>
</evidence>
<evidence type="ECO:0000256" key="6">
    <source>
        <dbReference type="ARBA" id="ARBA00022692"/>
    </source>
</evidence>
<dbReference type="InterPro" id="IPR000454">
    <property type="entry name" value="ATP_synth_F0_csu"/>
</dbReference>
<dbReference type="PRINTS" id="PR00124">
    <property type="entry name" value="ATPASEC"/>
</dbReference>
<keyword evidence="6 14" id="KW-0812">Transmembrane</keyword>
<dbReference type="CDD" id="cd18121">
    <property type="entry name" value="ATP-synt_Fo_c"/>
    <property type="match status" value="1"/>
</dbReference>
<protein>
    <recommendedName>
        <fullName evidence="14">ATP synthase subunit c</fullName>
    </recommendedName>
    <alternativeName>
        <fullName evidence="14">ATP synthase F(0) sector subunit c</fullName>
    </alternativeName>
    <alternativeName>
        <fullName evidence="14">F-type ATPase subunit c</fullName>
        <shortName evidence="14">F-ATPase subunit c</shortName>
    </alternativeName>
    <alternativeName>
        <fullName evidence="14">Lipid-binding protein</fullName>
    </alternativeName>
</protein>
<feature type="domain" description="V-ATPase proteolipid subunit C-like" evidence="15">
    <location>
        <begin position="9"/>
        <end position="71"/>
    </location>
</feature>
<keyword evidence="17" id="KW-1185">Reference proteome</keyword>
<evidence type="ECO:0000313" key="16">
    <source>
        <dbReference type="EMBL" id="CDR33482.1"/>
    </source>
</evidence>
<evidence type="ECO:0000256" key="12">
    <source>
        <dbReference type="ARBA" id="ARBA00023310"/>
    </source>
</evidence>
<dbReference type="OrthoDB" id="9810379at2"/>